<reference evidence="1" key="1">
    <citation type="submission" date="2021-01" db="EMBL/GenBank/DDBJ databases">
        <authorList>
            <person name="Corre E."/>
            <person name="Pelletier E."/>
            <person name="Niang G."/>
            <person name="Scheremetjew M."/>
            <person name="Finn R."/>
            <person name="Kale V."/>
            <person name="Holt S."/>
            <person name="Cochrane G."/>
            <person name="Meng A."/>
            <person name="Brown T."/>
            <person name="Cohen L."/>
        </authorList>
    </citation>
    <scope>NUCLEOTIDE SEQUENCE</scope>
    <source>
        <strain evidence="1">NIES-2562</strain>
    </source>
</reference>
<protein>
    <submittedName>
        <fullName evidence="1">Uncharacterized protein</fullName>
    </submittedName>
</protein>
<dbReference type="EMBL" id="HBIB01033439">
    <property type="protein sequence ID" value="CAE0259471.1"/>
    <property type="molecule type" value="Transcribed_RNA"/>
</dbReference>
<gene>
    <name evidence="1" type="ORF">PBIL07802_LOCUS21740</name>
</gene>
<evidence type="ECO:0000313" key="1">
    <source>
        <dbReference type="EMBL" id="CAE0259471.1"/>
    </source>
</evidence>
<name>A0A7S3DIY7_9EUKA</name>
<accession>A0A7S3DIY7</accession>
<dbReference type="SUPFAM" id="SSF53098">
    <property type="entry name" value="Ribonuclease H-like"/>
    <property type="match status" value="1"/>
</dbReference>
<sequence>MRNAFKNFDGVPWIGCSAHRLQTCVNWGLGIAGTTDEQQVEAGTKTNKALFEILKRAIKFVALFKRSGKKTNLLSRIQKARGSPVKQLVKNNKTRWLGLYNLIVSLVENEPSLLECMRAEKKEFEGISGFLQGDWVHLYQLQVLLRPIVKVQISLQGMDTGCNYIDSKYALAELFVLFDKFIQGKASFSTDSSKKLHITDLSPPVKIFVDTFIETFRSKRLYNLDEQNSLQDDLMFDMIDFQERHFCNPNAIAQGITNLHEVQQCKVDLTEQKSAKIDGAMIREVERMKRDIPDHEEFAYEDEFAYEGEESSFIRKEHGDHEKDSVQEREARLRIGTDIANAWSEFAPRWKRTVQQLKIPFRLSRSLSIWRSFWLELKSKKGTKSNAMLFVKAAQRLLCVDSSSSHLLLQRGPFQLYQGS</sequence>
<dbReference type="InterPro" id="IPR012337">
    <property type="entry name" value="RNaseH-like_sf"/>
</dbReference>
<dbReference type="AlphaFoldDB" id="A0A7S3DIY7"/>
<proteinExistence type="predicted"/>
<organism evidence="1">
    <name type="scientific">Palpitomonas bilix</name>
    <dbReference type="NCBI Taxonomy" id="652834"/>
    <lineage>
        <taxon>Eukaryota</taxon>
        <taxon>Eukaryota incertae sedis</taxon>
    </lineage>
</organism>